<evidence type="ECO:0000256" key="1">
    <source>
        <dbReference type="SAM" id="MobiDB-lite"/>
    </source>
</evidence>
<feature type="region of interest" description="Disordered" evidence="1">
    <location>
        <begin position="139"/>
        <end position="164"/>
    </location>
</feature>
<gene>
    <name evidence="3" type="ORF">GCM10009688_18720</name>
</gene>
<evidence type="ECO:0008006" key="5">
    <source>
        <dbReference type="Google" id="ProtNLM"/>
    </source>
</evidence>
<comment type="caution">
    <text evidence="3">The sequence shown here is derived from an EMBL/GenBank/DDBJ whole genome shotgun (WGS) entry which is preliminary data.</text>
</comment>
<protein>
    <recommendedName>
        <fullName evidence="5">Lipoprotein</fullName>
    </recommendedName>
</protein>
<sequence length="164" mass="17484">MNASKHRRTLRTSVTVIAGSALLFGLGACGADKSGTGELKEESTMTVEQWRSDVDSCMLAAGFDITGGENGNESVDTSQFDMDAFDKEYTTCIKKIGDAPVDPNQLSADEMFDVQLAFAKCMRDSGYDYPDPVEGGMVGSFGPEINPDDVDACTAKANETGPEK</sequence>
<keyword evidence="2" id="KW-0732">Signal</keyword>
<proteinExistence type="predicted"/>
<dbReference type="PROSITE" id="PS51257">
    <property type="entry name" value="PROKAR_LIPOPROTEIN"/>
    <property type="match status" value="1"/>
</dbReference>
<dbReference type="EMBL" id="BAAALV010000002">
    <property type="protein sequence ID" value="GAA1914085.1"/>
    <property type="molecule type" value="Genomic_DNA"/>
</dbReference>
<evidence type="ECO:0000256" key="2">
    <source>
        <dbReference type="SAM" id="SignalP"/>
    </source>
</evidence>
<evidence type="ECO:0000313" key="3">
    <source>
        <dbReference type="EMBL" id="GAA1914085.1"/>
    </source>
</evidence>
<feature type="signal peptide" evidence="2">
    <location>
        <begin position="1"/>
        <end position="30"/>
    </location>
</feature>
<evidence type="ECO:0000313" key="4">
    <source>
        <dbReference type="Proteomes" id="UP001500784"/>
    </source>
</evidence>
<organism evidence="3 4">
    <name type="scientific">Arthrobacter gandavensis</name>
    <dbReference type="NCBI Taxonomy" id="169960"/>
    <lineage>
        <taxon>Bacteria</taxon>
        <taxon>Bacillati</taxon>
        <taxon>Actinomycetota</taxon>
        <taxon>Actinomycetes</taxon>
        <taxon>Micrococcales</taxon>
        <taxon>Micrococcaceae</taxon>
        <taxon>Arthrobacter</taxon>
    </lineage>
</organism>
<accession>A0ABN2PAP3</accession>
<name>A0ABN2PAP3_9MICC</name>
<reference evidence="3 4" key="1">
    <citation type="journal article" date="2019" name="Int. J. Syst. Evol. Microbiol.">
        <title>The Global Catalogue of Microorganisms (GCM) 10K type strain sequencing project: providing services to taxonomists for standard genome sequencing and annotation.</title>
        <authorList>
            <consortium name="The Broad Institute Genomics Platform"/>
            <consortium name="The Broad Institute Genome Sequencing Center for Infectious Disease"/>
            <person name="Wu L."/>
            <person name="Ma J."/>
        </authorList>
    </citation>
    <scope>NUCLEOTIDE SEQUENCE [LARGE SCALE GENOMIC DNA]</scope>
    <source>
        <strain evidence="3 4">JCM 13316</strain>
    </source>
</reference>
<dbReference type="Proteomes" id="UP001500784">
    <property type="component" value="Unassembled WGS sequence"/>
</dbReference>
<keyword evidence="4" id="KW-1185">Reference proteome</keyword>
<feature type="chain" id="PRO_5047198442" description="Lipoprotein" evidence="2">
    <location>
        <begin position="31"/>
        <end position="164"/>
    </location>
</feature>
<dbReference type="RefSeq" id="WP_152226855.1">
    <property type="nucleotide sequence ID" value="NZ_BAAALV010000002.1"/>
</dbReference>